<evidence type="ECO:0000313" key="2">
    <source>
        <dbReference type="EMBL" id="OGD78450.1"/>
    </source>
</evidence>
<dbReference type="EMBL" id="MFAM01000046">
    <property type="protein sequence ID" value="OGD78450.1"/>
    <property type="molecule type" value="Genomic_DNA"/>
</dbReference>
<organism evidence="2 3">
    <name type="scientific">Candidatus Collierbacteria bacterium RIFOXYB1_FULL_49_13</name>
    <dbReference type="NCBI Taxonomy" id="1817728"/>
    <lineage>
        <taxon>Bacteria</taxon>
        <taxon>Candidatus Collieribacteriota</taxon>
    </lineage>
</organism>
<feature type="transmembrane region" description="Helical" evidence="1">
    <location>
        <begin position="87"/>
        <end position="110"/>
    </location>
</feature>
<evidence type="ECO:0000313" key="3">
    <source>
        <dbReference type="Proteomes" id="UP000176682"/>
    </source>
</evidence>
<keyword evidence="1" id="KW-0812">Transmembrane</keyword>
<evidence type="ECO:0000256" key="1">
    <source>
        <dbReference type="SAM" id="Phobius"/>
    </source>
</evidence>
<proteinExistence type="predicted"/>
<comment type="caution">
    <text evidence="2">The sequence shown here is derived from an EMBL/GenBank/DDBJ whole genome shotgun (WGS) entry which is preliminary data.</text>
</comment>
<name>A0A1F5FFP2_9BACT</name>
<gene>
    <name evidence="2" type="ORF">A2368_01605</name>
</gene>
<keyword evidence="1" id="KW-0472">Membrane</keyword>
<protein>
    <submittedName>
        <fullName evidence="2">Uncharacterized protein</fullName>
    </submittedName>
</protein>
<dbReference type="Proteomes" id="UP000176682">
    <property type="component" value="Unassembled WGS sequence"/>
</dbReference>
<keyword evidence="1" id="KW-1133">Transmembrane helix</keyword>
<accession>A0A1F5FFP2</accession>
<dbReference type="AlphaFoldDB" id="A0A1F5FFP2"/>
<feature type="transmembrane region" description="Helical" evidence="1">
    <location>
        <begin position="43"/>
        <end position="66"/>
    </location>
</feature>
<sequence>MSFISTAHAASVKVQGDCPSKDEIKTALGCLDVSSGEALVSDIVTFLVGLAGAIALILLLYGFFTLSTSAGNPDKVNAGKGVITSSLGGLAFILLSVIIFKIIGVDVLQIPGLK</sequence>
<reference evidence="2 3" key="1">
    <citation type="journal article" date="2016" name="Nat. Commun.">
        <title>Thousands of microbial genomes shed light on interconnected biogeochemical processes in an aquifer system.</title>
        <authorList>
            <person name="Anantharaman K."/>
            <person name="Brown C.T."/>
            <person name="Hug L.A."/>
            <person name="Sharon I."/>
            <person name="Castelle C.J."/>
            <person name="Probst A.J."/>
            <person name="Thomas B.C."/>
            <person name="Singh A."/>
            <person name="Wilkins M.J."/>
            <person name="Karaoz U."/>
            <person name="Brodie E.L."/>
            <person name="Williams K.H."/>
            <person name="Hubbard S.S."/>
            <person name="Banfield J.F."/>
        </authorList>
    </citation>
    <scope>NUCLEOTIDE SEQUENCE [LARGE SCALE GENOMIC DNA]</scope>
</reference>